<comment type="similarity">
    <text evidence="6">Belongs to the FtsA/MreB family.</text>
</comment>
<dbReference type="GO" id="GO:0005737">
    <property type="term" value="C:cytoplasm"/>
    <property type="evidence" value="ECO:0007669"/>
    <property type="project" value="UniProtKB-SubCell"/>
</dbReference>
<name>A0A9D1MHD5_9FIRM</name>
<keyword evidence="2" id="KW-0963">Cytoplasm</keyword>
<evidence type="ECO:0000256" key="6">
    <source>
        <dbReference type="ARBA" id="ARBA00023458"/>
    </source>
</evidence>
<dbReference type="Pfam" id="PF06723">
    <property type="entry name" value="MreB_Mbl"/>
    <property type="match status" value="1"/>
</dbReference>
<accession>A0A9D1MHD5</accession>
<evidence type="ECO:0000313" key="8">
    <source>
        <dbReference type="Proteomes" id="UP000824094"/>
    </source>
</evidence>
<gene>
    <name evidence="7" type="ORF">IAB05_02555</name>
</gene>
<comment type="subcellular location">
    <subcellularLocation>
        <location evidence="1">Cytoplasm</location>
    </subcellularLocation>
</comment>
<dbReference type="GO" id="GO:0008360">
    <property type="term" value="P:regulation of cell shape"/>
    <property type="evidence" value="ECO:0007669"/>
    <property type="project" value="UniProtKB-KW"/>
</dbReference>
<dbReference type="PRINTS" id="PR01652">
    <property type="entry name" value="SHAPEPROTEIN"/>
</dbReference>
<evidence type="ECO:0000313" key="7">
    <source>
        <dbReference type="EMBL" id="HIU60255.1"/>
    </source>
</evidence>
<organism evidence="7 8">
    <name type="scientific">Candidatus Stercoripulliclostridium merdigallinarum</name>
    <dbReference type="NCBI Taxonomy" id="2840951"/>
    <lineage>
        <taxon>Bacteria</taxon>
        <taxon>Bacillati</taxon>
        <taxon>Bacillota</taxon>
        <taxon>Clostridia</taxon>
        <taxon>Eubacteriales</taxon>
        <taxon>Candidatus Stercoripulliclostridium</taxon>
    </lineage>
</organism>
<dbReference type="InterPro" id="IPR004753">
    <property type="entry name" value="MreB"/>
</dbReference>
<sequence>MQTRKFVIDPGSGYLTVYGDAVLYRQPNVAVVRRGRTTEVLAYGDEAMNLRALPDHSVLVRPVQGGIVKQPDVLGLVLKKLFEKFIPQNLFKAVEIYVPVPAGLSIVERENLEKAVASAGYRDVTLIESVLCFLPRFDGGDTMVAVFGAGVTDVGVVNADGIVTAATVDIGGDALDEKIKNVLLQNRNFKVDSVAAERVKCAIGSLYTVDTSAVSVIGQDILDLRSKSIEISATQIAPAIHYCYSRILDIIETTLASLPRQRQEEVRINGLYLAGGGAKMNGLSDYLQRGLRIPVRIDSEPDTAMVRNLARLISEERYSGILRQVGK</sequence>
<keyword evidence="3" id="KW-0547">Nucleotide-binding</keyword>
<dbReference type="SUPFAM" id="SSF53067">
    <property type="entry name" value="Actin-like ATPase domain"/>
    <property type="match status" value="2"/>
</dbReference>
<evidence type="ECO:0000256" key="1">
    <source>
        <dbReference type="ARBA" id="ARBA00004496"/>
    </source>
</evidence>
<dbReference type="Gene3D" id="3.30.420.40">
    <property type="match status" value="2"/>
</dbReference>
<dbReference type="EMBL" id="DVNF01000078">
    <property type="protein sequence ID" value="HIU60255.1"/>
    <property type="molecule type" value="Genomic_DNA"/>
</dbReference>
<keyword evidence="4" id="KW-0067">ATP-binding</keyword>
<evidence type="ECO:0000256" key="2">
    <source>
        <dbReference type="ARBA" id="ARBA00022490"/>
    </source>
</evidence>
<comment type="caution">
    <text evidence="7">The sequence shown here is derived from an EMBL/GenBank/DDBJ whole genome shotgun (WGS) entry which is preliminary data.</text>
</comment>
<dbReference type="PANTHER" id="PTHR42749">
    <property type="entry name" value="CELL SHAPE-DETERMINING PROTEIN MREB"/>
    <property type="match status" value="1"/>
</dbReference>
<dbReference type="PANTHER" id="PTHR42749:SF1">
    <property type="entry name" value="CELL SHAPE-DETERMINING PROTEIN MREB"/>
    <property type="match status" value="1"/>
</dbReference>
<reference evidence="7" key="2">
    <citation type="journal article" date="2021" name="PeerJ">
        <title>Extensive microbial diversity within the chicken gut microbiome revealed by metagenomics and culture.</title>
        <authorList>
            <person name="Gilroy R."/>
            <person name="Ravi A."/>
            <person name="Getino M."/>
            <person name="Pursley I."/>
            <person name="Horton D.L."/>
            <person name="Alikhan N.F."/>
            <person name="Baker D."/>
            <person name="Gharbi K."/>
            <person name="Hall N."/>
            <person name="Watson M."/>
            <person name="Adriaenssens E.M."/>
            <person name="Foster-Nyarko E."/>
            <person name="Jarju S."/>
            <person name="Secka A."/>
            <person name="Antonio M."/>
            <person name="Oren A."/>
            <person name="Chaudhuri R.R."/>
            <person name="La Ragione R."/>
            <person name="Hildebrand F."/>
            <person name="Pallen M.J."/>
        </authorList>
    </citation>
    <scope>NUCLEOTIDE SEQUENCE</scope>
    <source>
        <strain evidence="7">18911</strain>
    </source>
</reference>
<keyword evidence="5" id="KW-0133">Cell shape</keyword>
<dbReference type="GO" id="GO:0005524">
    <property type="term" value="F:ATP binding"/>
    <property type="evidence" value="ECO:0007669"/>
    <property type="project" value="UniProtKB-KW"/>
</dbReference>
<protein>
    <submittedName>
        <fullName evidence="7">Rod shape-determining protein</fullName>
    </submittedName>
</protein>
<evidence type="ECO:0000256" key="3">
    <source>
        <dbReference type="ARBA" id="ARBA00022741"/>
    </source>
</evidence>
<reference evidence="7" key="1">
    <citation type="submission" date="2020-10" db="EMBL/GenBank/DDBJ databases">
        <authorList>
            <person name="Gilroy R."/>
        </authorList>
    </citation>
    <scope>NUCLEOTIDE SEQUENCE</scope>
    <source>
        <strain evidence="7">18911</strain>
    </source>
</reference>
<evidence type="ECO:0000256" key="4">
    <source>
        <dbReference type="ARBA" id="ARBA00022840"/>
    </source>
</evidence>
<dbReference type="InterPro" id="IPR056546">
    <property type="entry name" value="MreB_MamK-like"/>
</dbReference>
<evidence type="ECO:0000256" key="5">
    <source>
        <dbReference type="ARBA" id="ARBA00022960"/>
    </source>
</evidence>
<proteinExistence type="inferred from homology"/>
<dbReference type="AlphaFoldDB" id="A0A9D1MHD5"/>
<dbReference type="InterPro" id="IPR043129">
    <property type="entry name" value="ATPase_NBD"/>
</dbReference>
<dbReference type="Proteomes" id="UP000824094">
    <property type="component" value="Unassembled WGS sequence"/>
</dbReference>
<dbReference type="GO" id="GO:0000902">
    <property type="term" value="P:cell morphogenesis"/>
    <property type="evidence" value="ECO:0007669"/>
    <property type="project" value="InterPro"/>
</dbReference>